<keyword evidence="1" id="KW-0443">Lipid metabolism</keyword>
<dbReference type="OrthoDB" id="9804091at2"/>
<dbReference type="EMBL" id="LPXN01000094">
    <property type="protein sequence ID" value="KZD09806.1"/>
    <property type="molecule type" value="Genomic_DNA"/>
</dbReference>
<accession>A0A154W8J0</accession>
<evidence type="ECO:0000256" key="2">
    <source>
        <dbReference type="SAM" id="Phobius"/>
    </source>
</evidence>
<dbReference type="InterPro" id="IPR026037">
    <property type="entry name" value="PgpA"/>
</dbReference>
<keyword evidence="1 2" id="KW-0472">Membrane</keyword>
<dbReference type="Proteomes" id="UP000076400">
    <property type="component" value="Unassembled WGS sequence"/>
</dbReference>
<dbReference type="RefSeq" id="WP_067554191.1">
    <property type="nucleotide sequence ID" value="NZ_LPXN01000094.1"/>
</dbReference>
<organism evidence="4 5">
    <name type="scientific">Oceanibaculum pacificum</name>
    <dbReference type="NCBI Taxonomy" id="580166"/>
    <lineage>
        <taxon>Bacteria</taxon>
        <taxon>Pseudomonadati</taxon>
        <taxon>Pseudomonadota</taxon>
        <taxon>Alphaproteobacteria</taxon>
        <taxon>Rhodospirillales</taxon>
        <taxon>Oceanibaculaceae</taxon>
        <taxon>Oceanibaculum</taxon>
    </lineage>
</organism>
<keyword evidence="1" id="KW-0442">Lipid degradation</keyword>
<dbReference type="GO" id="GO:0008962">
    <property type="term" value="F:phosphatidylglycerophosphatase activity"/>
    <property type="evidence" value="ECO:0007669"/>
    <property type="project" value="UniProtKB-EC"/>
</dbReference>
<keyword evidence="1" id="KW-0378">Hydrolase</keyword>
<dbReference type="CDD" id="cd06971">
    <property type="entry name" value="PgpA"/>
    <property type="match status" value="1"/>
</dbReference>
<keyword evidence="1" id="KW-1003">Cell membrane</keyword>
<keyword evidence="1" id="KW-1208">Phospholipid metabolism</keyword>
<dbReference type="GO" id="GO:0005886">
    <property type="term" value="C:plasma membrane"/>
    <property type="evidence" value="ECO:0007669"/>
    <property type="project" value="UniProtKB-SubCell"/>
</dbReference>
<dbReference type="InterPro" id="IPR007686">
    <property type="entry name" value="YutG/PgpA"/>
</dbReference>
<reference evidence="4 5" key="1">
    <citation type="submission" date="2015-12" db="EMBL/GenBank/DDBJ databases">
        <title>Genome sequence of Oceanibaculum pacificum MCCC 1A02656.</title>
        <authorList>
            <person name="Lu L."/>
            <person name="Lai Q."/>
            <person name="Shao Z."/>
            <person name="Qian P."/>
        </authorList>
    </citation>
    <scope>NUCLEOTIDE SEQUENCE [LARGE SCALE GENOMIC DNA]</scope>
    <source>
        <strain evidence="4 5">MCCC 1A02656</strain>
    </source>
</reference>
<evidence type="ECO:0000313" key="5">
    <source>
        <dbReference type="Proteomes" id="UP000076400"/>
    </source>
</evidence>
<dbReference type="PANTHER" id="PTHR36305">
    <property type="entry name" value="PHOSPHATIDYLGLYCEROPHOSPHATASE A"/>
    <property type="match status" value="1"/>
</dbReference>
<evidence type="ECO:0000256" key="1">
    <source>
        <dbReference type="PIRNR" id="PIRNR006162"/>
    </source>
</evidence>
<dbReference type="EC" id="3.1.3.27" evidence="1"/>
<dbReference type="PIRSF" id="PIRSF006162">
    <property type="entry name" value="PgpA"/>
    <property type="match status" value="1"/>
</dbReference>
<comment type="function">
    <text evidence="1">Lipid phosphatase which dephosphorylates phosphatidylglycerophosphate (PGP) to phosphatidylglycerol (PG).</text>
</comment>
<feature type="transmembrane region" description="Helical" evidence="2">
    <location>
        <begin position="12"/>
        <end position="38"/>
    </location>
</feature>
<feature type="transmembrane region" description="Helical" evidence="2">
    <location>
        <begin position="86"/>
        <end position="109"/>
    </location>
</feature>
<dbReference type="PANTHER" id="PTHR36305:SF1">
    <property type="entry name" value="PHOSPHATIDYLGLYCEROPHOSPHATASE A"/>
    <property type="match status" value="1"/>
</dbReference>
<comment type="caution">
    <text evidence="4">The sequence shown here is derived from an EMBL/GenBank/DDBJ whole genome shotgun (WGS) entry which is preliminary data.</text>
</comment>
<proteinExistence type="predicted"/>
<name>A0A154W8J0_9PROT</name>
<dbReference type="InterPro" id="IPR036681">
    <property type="entry name" value="PgpA-like_sf"/>
</dbReference>
<sequence>MSPWHPAYILTTWFWVGRIPIAPGTWGSLAALPFGWIIMAEGGPAGLLVAAAILFAVGCWSSAAYAKGIGRKDPGSAVIDEVVGQWMVLAVLPLDVWAYGLGFALFRLFDVTKPWPVSVADRKLTGGFGIMADDVAAGLYAMAAAALLVHWFW</sequence>
<feature type="domain" description="YutG/PgpA" evidence="3">
    <location>
        <begin position="10"/>
        <end position="148"/>
    </location>
</feature>
<keyword evidence="1" id="KW-0479">Metal-binding</keyword>
<dbReference type="SUPFAM" id="SSF101307">
    <property type="entry name" value="YutG-like"/>
    <property type="match status" value="1"/>
</dbReference>
<comment type="subcellular location">
    <subcellularLocation>
        <location evidence="1">Cell inner membrane</location>
        <topology evidence="1">Multi-pass membrane protein</topology>
    </subcellularLocation>
</comment>
<keyword evidence="2" id="KW-1133">Transmembrane helix</keyword>
<dbReference type="GO" id="GO:0046872">
    <property type="term" value="F:metal ion binding"/>
    <property type="evidence" value="ECO:0007669"/>
    <property type="project" value="UniProtKB-KW"/>
</dbReference>
<keyword evidence="1" id="KW-0595">Phospholipid degradation</keyword>
<keyword evidence="1" id="KW-0460">Magnesium</keyword>
<keyword evidence="1 2" id="KW-0812">Transmembrane</keyword>
<dbReference type="STRING" id="580166.AUP43_01100"/>
<dbReference type="UniPathway" id="UPA00084">
    <property type="reaction ID" value="UER00504"/>
</dbReference>
<feature type="transmembrane region" description="Helical" evidence="2">
    <location>
        <begin position="130"/>
        <end position="152"/>
    </location>
</feature>
<dbReference type="GO" id="GO:0006655">
    <property type="term" value="P:phosphatidylglycerol biosynthetic process"/>
    <property type="evidence" value="ECO:0007669"/>
    <property type="project" value="UniProtKB-UniPathway"/>
</dbReference>
<comment type="pathway">
    <text evidence="1">Phospholipid metabolism; phosphatidylglycerol biosynthesis; phosphatidylglycerol from CDP-diacylglycerol: step 2/2.</text>
</comment>
<feature type="transmembrane region" description="Helical" evidence="2">
    <location>
        <begin position="45"/>
        <end position="66"/>
    </location>
</feature>
<dbReference type="Pfam" id="PF04608">
    <property type="entry name" value="PgpA"/>
    <property type="match status" value="1"/>
</dbReference>
<protein>
    <recommendedName>
        <fullName evidence="1">Phosphatidylglycerophosphatase A</fullName>
        <ecNumber evidence="1">3.1.3.27</ecNumber>
    </recommendedName>
    <alternativeName>
        <fullName evidence="1">Phosphatidylglycerolphosphate phosphatase A</fullName>
    </alternativeName>
</protein>
<dbReference type="GO" id="GO:0009395">
    <property type="term" value="P:phospholipid catabolic process"/>
    <property type="evidence" value="ECO:0007669"/>
    <property type="project" value="UniProtKB-KW"/>
</dbReference>
<gene>
    <name evidence="4" type="ORF">AUP43_01100</name>
</gene>
<dbReference type="AlphaFoldDB" id="A0A154W8J0"/>
<comment type="cofactor">
    <cofactor evidence="1">
        <name>Mg(2+)</name>
        <dbReference type="ChEBI" id="CHEBI:18420"/>
    </cofactor>
</comment>
<comment type="catalytic activity">
    <reaction evidence="1">
        <text>a 1,2-diacyl-sn-glycero-3-phospho-(1'-sn-glycero-3'-phosphate) + H2O = a 1,2-diacyl-sn-glycero-3-phospho-(1'-sn-glycerol) + phosphate</text>
        <dbReference type="Rhea" id="RHEA:33751"/>
        <dbReference type="ChEBI" id="CHEBI:15377"/>
        <dbReference type="ChEBI" id="CHEBI:43474"/>
        <dbReference type="ChEBI" id="CHEBI:60110"/>
        <dbReference type="ChEBI" id="CHEBI:64716"/>
        <dbReference type="EC" id="3.1.3.27"/>
    </reaction>
</comment>
<keyword evidence="1" id="KW-0997">Cell inner membrane</keyword>
<evidence type="ECO:0000259" key="3">
    <source>
        <dbReference type="Pfam" id="PF04608"/>
    </source>
</evidence>
<evidence type="ECO:0000313" key="4">
    <source>
        <dbReference type="EMBL" id="KZD09806.1"/>
    </source>
</evidence>
<keyword evidence="5" id="KW-1185">Reference proteome</keyword>